<dbReference type="Proteomes" id="UP000828941">
    <property type="component" value="Chromosome 10"/>
</dbReference>
<gene>
    <name evidence="1" type="ORF">L6164_025550</name>
</gene>
<name>A0ACB9M1Q5_BAUVA</name>
<organism evidence="1 2">
    <name type="scientific">Bauhinia variegata</name>
    <name type="common">Purple orchid tree</name>
    <name type="synonym">Phanera variegata</name>
    <dbReference type="NCBI Taxonomy" id="167791"/>
    <lineage>
        <taxon>Eukaryota</taxon>
        <taxon>Viridiplantae</taxon>
        <taxon>Streptophyta</taxon>
        <taxon>Embryophyta</taxon>
        <taxon>Tracheophyta</taxon>
        <taxon>Spermatophyta</taxon>
        <taxon>Magnoliopsida</taxon>
        <taxon>eudicotyledons</taxon>
        <taxon>Gunneridae</taxon>
        <taxon>Pentapetalae</taxon>
        <taxon>rosids</taxon>
        <taxon>fabids</taxon>
        <taxon>Fabales</taxon>
        <taxon>Fabaceae</taxon>
        <taxon>Cercidoideae</taxon>
        <taxon>Cercideae</taxon>
        <taxon>Bauhiniinae</taxon>
        <taxon>Bauhinia</taxon>
    </lineage>
</organism>
<sequence>MLLNYTDPLEEKKKKLAFLGWHHSSGLNDGRECKSELGKESSTGRLVCDCHLRCRVENIVEVVTGQLRRLEHSDS</sequence>
<keyword evidence="2" id="KW-1185">Reference proteome</keyword>
<dbReference type="EMBL" id="CM039435">
    <property type="protein sequence ID" value="KAI4317700.1"/>
    <property type="molecule type" value="Genomic_DNA"/>
</dbReference>
<proteinExistence type="predicted"/>
<evidence type="ECO:0000313" key="2">
    <source>
        <dbReference type="Proteomes" id="UP000828941"/>
    </source>
</evidence>
<reference evidence="1 2" key="1">
    <citation type="journal article" date="2022" name="DNA Res.">
        <title>Chromosomal-level genome assembly of the orchid tree Bauhinia variegata (Leguminosae; Cercidoideae) supports the allotetraploid origin hypothesis of Bauhinia.</title>
        <authorList>
            <person name="Zhong Y."/>
            <person name="Chen Y."/>
            <person name="Zheng D."/>
            <person name="Pang J."/>
            <person name="Liu Y."/>
            <person name="Luo S."/>
            <person name="Meng S."/>
            <person name="Qian L."/>
            <person name="Wei D."/>
            <person name="Dai S."/>
            <person name="Zhou R."/>
        </authorList>
    </citation>
    <scope>NUCLEOTIDE SEQUENCE [LARGE SCALE GENOMIC DNA]</scope>
    <source>
        <strain evidence="1">BV-YZ2020</strain>
    </source>
</reference>
<comment type="caution">
    <text evidence="1">The sequence shown here is derived from an EMBL/GenBank/DDBJ whole genome shotgun (WGS) entry which is preliminary data.</text>
</comment>
<protein>
    <submittedName>
        <fullName evidence="1">Uncharacterized protein</fullName>
    </submittedName>
</protein>
<accession>A0ACB9M1Q5</accession>
<evidence type="ECO:0000313" key="1">
    <source>
        <dbReference type="EMBL" id="KAI4317700.1"/>
    </source>
</evidence>